<evidence type="ECO:0000313" key="2">
    <source>
        <dbReference type="EMBL" id="KIJ06431.1"/>
    </source>
</evidence>
<sequence length="128" mass="14751">PPKPLNQLPTGEKYITRQFMLGTEHLEEASYEGNINVVMAIFRQLLLDSEDELKKTGLYRVFVWVGDQLTSARLRGLFNFRAQDTNAFDRLDWLVPTFGWFHLLMAFANSLHKQYLGTTAGRGLMHAF</sequence>
<dbReference type="InterPro" id="IPR046496">
    <property type="entry name" value="DUF6589"/>
</dbReference>
<feature type="domain" description="DUF6589" evidence="1">
    <location>
        <begin position="2"/>
        <end position="127"/>
    </location>
</feature>
<dbReference type="OrthoDB" id="3251235at2759"/>
<gene>
    <name evidence="2" type="ORF">PAXINDRAFT_32701</name>
</gene>
<dbReference type="HOGENOM" id="CLU_1964823_0_0_1"/>
<dbReference type="AlphaFoldDB" id="A0A0C9TGL1"/>
<evidence type="ECO:0000313" key="3">
    <source>
        <dbReference type="Proteomes" id="UP000053647"/>
    </source>
</evidence>
<accession>A0A0C9TGL1</accession>
<feature type="non-terminal residue" evidence="2">
    <location>
        <position position="1"/>
    </location>
</feature>
<feature type="non-terminal residue" evidence="2">
    <location>
        <position position="128"/>
    </location>
</feature>
<dbReference type="EMBL" id="KN820329">
    <property type="protein sequence ID" value="KIJ06431.1"/>
    <property type="molecule type" value="Genomic_DNA"/>
</dbReference>
<reference evidence="2 3" key="1">
    <citation type="submission" date="2014-06" db="EMBL/GenBank/DDBJ databases">
        <authorList>
            <consortium name="DOE Joint Genome Institute"/>
            <person name="Kuo A."/>
            <person name="Kohler A."/>
            <person name="Nagy L.G."/>
            <person name="Floudas D."/>
            <person name="Copeland A."/>
            <person name="Barry K.W."/>
            <person name="Cichocki N."/>
            <person name="Veneault-Fourrey C."/>
            <person name="LaButti K."/>
            <person name="Lindquist E.A."/>
            <person name="Lipzen A."/>
            <person name="Lundell T."/>
            <person name="Morin E."/>
            <person name="Murat C."/>
            <person name="Sun H."/>
            <person name="Tunlid A."/>
            <person name="Henrissat B."/>
            <person name="Grigoriev I.V."/>
            <person name="Hibbett D.S."/>
            <person name="Martin F."/>
            <person name="Nordberg H.P."/>
            <person name="Cantor M.N."/>
            <person name="Hua S.X."/>
        </authorList>
    </citation>
    <scope>NUCLEOTIDE SEQUENCE [LARGE SCALE GENOMIC DNA]</scope>
    <source>
        <strain evidence="2 3">ATCC 200175</strain>
    </source>
</reference>
<keyword evidence="3" id="KW-1185">Reference proteome</keyword>
<evidence type="ECO:0000259" key="1">
    <source>
        <dbReference type="Pfam" id="PF20231"/>
    </source>
</evidence>
<dbReference type="Pfam" id="PF20231">
    <property type="entry name" value="DUF6589"/>
    <property type="match status" value="1"/>
</dbReference>
<organism evidence="2 3">
    <name type="scientific">Paxillus involutus ATCC 200175</name>
    <dbReference type="NCBI Taxonomy" id="664439"/>
    <lineage>
        <taxon>Eukaryota</taxon>
        <taxon>Fungi</taxon>
        <taxon>Dikarya</taxon>
        <taxon>Basidiomycota</taxon>
        <taxon>Agaricomycotina</taxon>
        <taxon>Agaricomycetes</taxon>
        <taxon>Agaricomycetidae</taxon>
        <taxon>Boletales</taxon>
        <taxon>Paxilineae</taxon>
        <taxon>Paxillaceae</taxon>
        <taxon>Paxillus</taxon>
    </lineage>
</organism>
<protein>
    <recommendedName>
        <fullName evidence="1">DUF6589 domain-containing protein</fullName>
    </recommendedName>
</protein>
<dbReference type="Proteomes" id="UP000053647">
    <property type="component" value="Unassembled WGS sequence"/>
</dbReference>
<reference evidence="3" key="2">
    <citation type="submission" date="2015-01" db="EMBL/GenBank/DDBJ databases">
        <title>Evolutionary Origins and Diversification of the Mycorrhizal Mutualists.</title>
        <authorList>
            <consortium name="DOE Joint Genome Institute"/>
            <consortium name="Mycorrhizal Genomics Consortium"/>
            <person name="Kohler A."/>
            <person name="Kuo A."/>
            <person name="Nagy L.G."/>
            <person name="Floudas D."/>
            <person name="Copeland A."/>
            <person name="Barry K.W."/>
            <person name="Cichocki N."/>
            <person name="Veneault-Fourrey C."/>
            <person name="LaButti K."/>
            <person name="Lindquist E.A."/>
            <person name="Lipzen A."/>
            <person name="Lundell T."/>
            <person name="Morin E."/>
            <person name="Murat C."/>
            <person name="Riley R."/>
            <person name="Ohm R."/>
            <person name="Sun H."/>
            <person name="Tunlid A."/>
            <person name="Henrissat B."/>
            <person name="Grigoriev I.V."/>
            <person name="Hibbett D.S."/>
            <person name="Martin F."/>
        </authorList>
    </citation>
    <scope>NUCLEOTIDE SEQUENCE [LARGE SCALE GENOMIC DNA]</scope>
    <source>
        <strain evidence="3">ATCC 200175</strain>
    </source>
</reference>
<name>A0A0C9TGL1_PAXIN</name>
<proteinExistence type="predicted"/>